<keyword evidence="11" id="KW-1185">Reference proteome</keyword>
<proteinExistence type="inferred from homology"/>
<evidence type="ECO:0000313" key="11">
    <source>
        <dbReference type="Proteomes" id="UP000460221"/>
    </source>
</evidence>
<feature type="transmembrane region" description="Helical" evidence="8">
    <location>
        <begin position="59"/>
        <end position="80"/>
    </location>
</feature>
<protein>
    <submittedName>
        <fullName evidence="10">MFS transporter</fullName>
    </submittedName>
</protein>
<dbReference type="SUPFAM" id="SSF103473">
    <property type="entry name" value="MFS general substrate transporter"/>
    <property type="match status" value="1"/>
</dbReference>
<evidence type="ECO:0000256" key="8">
    <source>
        <dbReference type="SAM" id="Phobius"/>
    </source>
</evidence>
<comment type="similarity">
    <text evidence="2">Belongs to the major facilitator superfamily.</text>
</comment>
<reference evidence="10 11" key="1">
    <citation type="submission" date="2019-11" db="EMBL/GenBank/DDBJ databases">
        <authorList>
            <person name="Jiang L.-Q."/>
        </authorList>
    </citation>
    <scope>NUCLEOTIDE SEQUENCE [LARGE SCALE GENOMIC DNA]</scope>
    <source>
        <strain evidence="10 11">YIM 132087</strain>
    </source>
</reference>
<feature type="domain" description="Major facilitator superfamily (MFS) profile" evidence="9">
    <location>
        <begin position="19"/>
        <end position="405"/>
    </location>
</feature>
<dbReference type="PANTHER" id="PTHR43271:SF1">
    <property type="entry name" value="INNER MEMBRANE TRANSPORT PROTEIN YNFM"/>
    <property type="match status" value="1"/>
</dbReference>
<feature type="transmembrane region" description="Helical" evidence="8">
    <location>
        <begin position="258"/>
        <end position="276"/>
    </location>
</feature>
<dbReference type="Pfam" id="PF07690">
    <property type="entry name" value="MFS_1"/>
    <property type="match status" value="2"/>
</dbReference>
<dbReference type="GO" id="GO:0005886">
    <property type="term" value="C:plasma membrane"/>
    <property type="evidence" value="ECO:0007669"/>
    <property type="project" value="UniProtKB-SubCell"/>
</dbReference>
<evidence type="ECO:0000256" key="2">
    <source>
        <dbReference type="ARBA" id="ARBA00008335"/>
    </source>
</evidence>
<comment type="caution">
    <text evidence="10">The sequence shown here is derived from an EMBL/GenBank/DDBJ whole genome shotgun (WGS) entry which is preliminary data.</text>
</comment>
<feature type="transmembrane region" description="Helical" evidence="8">
    <location>
        <begin position="177"/>
        <end position="197"/>
    </location>
</feature>
<dbReference type="InterPro" id="IPR011701">
    <property type="entry name" value="MFS"/>
</dbReference>
<evidence type="ECO:0000256" key="5">
    <source>
        <dbReference type="ARBA" id="ARBA00022692"/>
    </source>
</evidence>
<dbReference type="RefSeq" id="WP_322098241.1">
    <property type="nucleotide sequence ID" value="NZ_WLYK01000009.1"/>
</dbReference>
<dbReference type="CDD" id="cd17324">
    <property type="entry name" value="MFS_NepI_like"/>
    <property type="match status" value="1"/>
</dbReference>
<dbReference type="InterPro" id="IPR036259">
    <property type="entry name" value="MFS_trans_sf"/>
</dbReference>
<evidence type="ECO:0000256" key="7">
    <source>
        <dbReference type="ARBA" id="ARBA00023136"/>
    </source>
</evidence>
<evidence type="ECO:0000256" key="4">
    <source>
        <dbReference type="ARBA" id="ARBA00022475"/>
    </source>
</evidence>
<sequence>MSAVGAGQAWRGYERGEPEYRRISWGLFAAGFATFAQIFDAQAVLPAVSRDLGIEPSTAALSVSAATIGLAVSVLPWAWAADRIGRIRAMQISLFAALALSLVAPLMPSFAGVVAVRGLTGLALGAVPGVAVAYLTEELGGRWVSLAAGTYVAGNTFGGVVGRLVAGPIAETWSWRAGLLVVAGLCAIAGVVFVLVIPPPRGFTPNLPQPHPLPVRVLFHLRDPMMMGLYAQGLLLMGSFAAVYNYLGFRLVRPPFDIPTTVVGFIFIAYLAGTAASRVSALLATRHGPLRVILAGILTMLAGMLLMLFESLPLILLGLVVFTVGCFSAHPVASGLSGRRAQLGRAQATALYQLSWLTGTALCGWIAGLVFERAGWGATTLLVVGFCCAAAVLALLGLRLLRNRRPPVPPARVTGAA</sequence>
<name>A0A7K1FQL7_9ACTN</name>
<evidence type="ECO:0000256" key="6">
    <source>
        <dbReference type="ARBA" id="ARBA00022989"/>
    </source>
</evidence>
<dbReference type="AlphaFoldDB" id="A0A7K1FQL7"/>
<evidence type="ECO:0000256" key="1">
    <source>
        <dbReference type="ARBA" id="ARBA00004651"/>
    </source>
</evidence>
<gene>
    <name evidence="10" type="ORF">GIS00_21100</name>
</gene>
<feature type="transmembrane region" description="Helical" evidence="8">
    <location>
        <begin position="227"/>
        <end position="246"/>
    </location>
</feature>
<dbReference type="InterPro" id="IPR020846">
    <property type="entry name" value="MFS_dom"/>
</dbReference>
<dbReference type="GO" id="GO:0022857">
    <property type="term" value="F:transmembrane transporter activity"/>
    <property type="evidence" value="ECO:0007669"/>
    <property type="project" value="InterPro"/>
</dbReference>
<accession>A0A7K1FQL7</accession>
<keyword evidence="7 8" id="KW-0472">Membrane</keyword>
<feature type="transmembrane region" description="Helical" evidence="8">
    <location>
        <begin position="288"/>
        <end position="309"/>
    </location>
</feature>
<feature type="transmembrane region" description="Helical" evidence="8">
    <location>
        <begin position="143"/>
        <end position="165"/>
    </location>
</feature>
<keyword evidence="6 8" id="KW-1133">Transmembrane helix</keyword>
<evidence type="ECO:0000313" key="10">
    <source>
        <dbReference type="EMBL" id="MTD16438.1"/>
    </source>
</evidence>
<feature type="transmembrane region" description="Helical" evidence="8">
    <location>
        <begin position="350"/>
        <end position="370"/>
    </location>
</feature>
<organism evidence="10 11">
    <name type="scientific">Nakamurella alba</name>
    <dbReference type="NCBI Taxonomy" id="2665158"/>
    <lineage>
        <taxon>Bacteria</taxon>
        <taxon>Bacillati</taxon>
        <taxon>Actinomycetota</taxon>
        <taxon>Actinomycetes</taxon>
        <taxon>Nakamurellales</taxon>
        <taxon>Nakamurellaceae</taxon>
        <taxon>Nakamurella</taxon>
    </lineage>
</organism>
<keyword evidence="3" id="KW-0813">Transport</keyword>
<evidence type="ECO:0000256" key="3">
    <source>
        <dbReference type="ARBA" id="ARBA00022448"/>
    </source>
</evidence>
<keyword evidence="4" id="KW-1003">Cell membrane</keyword>
<feature type="transmembrane region" description="Helical" evidence="8">
    <location>
        <begin position="315"/>
        <end position="338"/>
    </location>
</feature>
<dbReference type="PANTHER" id="PTHR43271">
    <property type="entry name" value="BLL2771 PROTEIN"/>
    <property type="match status" value="1"/>
</dbReference>
<keyword evidence="5 8" id="KW-0812">Transmembrane</keyword>
<dbReference type="Gene3D" id="1.20.1250.20">
    <property type="entry name" value="MFS general substrate transporter like domains"/>
    <property type="match status" value="1"/>
</dbReference>
<feature type="transmembrane region" description="Helical" evidence="8">
    <location>
        <begin position="119"/>
        <end position="136"/>
    </location>
</feature>
<feature type="transmembrane region" description="Helical" evidence="8">
    <location>
        <begin position="376"/>
        <end position="398"/>
    </location>
</feature>
<dbReference type="Proteomes" id="UP000460221">
    <property type="component" value="Unassembled WGS sequence"/>
</dbReference>
<feature type="transmembrane region" description="Helical" evidence="8">
    <location>
        <begin position="20"/>
        <end position="39"/>
    </location>
</feature>
<evidence type="ECO:0000259" key="9">
    <source>
        <dbReference type="PROSITE" id="PS50850"/>
    </source>
</evidence>
<comment type="subcellular location">
    <subcellularLocation>
        <location evidence="1">Cell membrane</location>
        <topology evidence="1">Multi-pass membrane protein</topology>
    </subcellularLocation>
</comment>
<dbReference type="PROSITE" id="PS50850">
    <property type="entry name" value="MFS"/>
    <property type="match status" value="1"/>
</dbReference>
<feature type="transmembrane region" description="Helical" evidence="8">
    <location>
        <begin position="92"/>
        <end position="113"/>
    </location>
</feature>
<dbReference type="EMBL" id="WLYK01000009">
    <property type="protein sequence ID" value="MTD16438.1"/>
    <property type="molecule type" value="Genomic_DNA"/>
</dbReference>